<dbReference type="PROSITE" id="PS51352">
    <property type="entry name" value="THIOREDOXIN_2"/>
    <property type="match status" value="1"/>
</dbReference>
<reference evidence="14" key="2">
    <citation type="journal article" date="2015" name="J. Proteomics">
        <title>Sexual differences in the sialomes of the zebra tick, Rhipicephalus pulchellus.</title>
        <authorList>
            <person name="Tan A.W."/>
            <person name="Francischetti I.M."/>
            <person name="Slovak M."/>
            <person name="Kini R.M."/>
            <person name="Ribeiro J.M."/>
        </authorList>
    </citation>
    <scope>NUCLEOTIDE SEQUENCE</scope>
    <source>
        <tissue evidence="14">Salivary gland</tissue>
    </source>
</reference>
<dbReference type="Pfam" id="PF18371">
    <property type="entry name" value="FAD_SOX"/>
    <property type="match status" value="1"/>
</dbReference>
<keyword evidence="4 11" id="KW-0732">Signal</keyword>
<dbReference type="GO" id="GO:0000139">
    <property type="term" value="C:Golgi membrane"/>
    <property type="evidence" value="ECO:0007669"/>
    <property type="project" value="TreeGrafter"/>
</dbReference>
<dbReference type="Gene3D" id="3.40.30.10">
    <property type="entry name" value="Glutaredoxin"/>
    <property type="match status" value="2"/>
</dbReference>
<dbReference type="SUPFAM" id="SSF69000">
    <property type="entry name" value="FAD-dependent thiol oxidase"/>
    <property type="match status" value="1"/>
</dbReference>
<dbReference type="InterPro" id="IPR040986">
    <property type="entry name" value="QSOX_FAD-bd_dom"/>
</dbReference>
<keyword evidence="3 10" id="KW-0285">Flavoprotein</keyword>
<sequence>MSGSIRLSFLLVAGILLLGRISSALASASLYDHSMPLQVLNTTNFDKVILKKENAWLVQFYNHWCGHCIKFSPIFRAFANDIAGWKPVISLAVIDCVDNMQTCRTYGINSYPTIKFFQARSTFQDRGVEVETHHHPEQLRHQAVDLVDSNDAYRGERPRSWPSFDAFQGEKTTEGLWAHVPANIDVQILVVETNNSYVGKEVTLDLSSRQSSIYVQRLVVSSDRAWLSSLLPDETGVSRVYWADLYVLHRNGSSTRLLRVKEEDRSREHVLMVLEPYMREISSSTATTISSTPSPEKSKVVDTSKVYLADLNNALVYSLRQEVAGHEHLNHTELAALVHFVDVLVKYFPGGDRTKLALQGFHTFLTSAGTDSLQGEQLSAFLNEQVHLPVMGPYEGCQGSQPRLRGYPCALWMLFHTLTVSAYLNSGGYPLGRDRAGADVLQAVRGYVSYFFSCRYCATHFSTMAKDLDSEVQTSHDAVLWLWRAHNKVNARLAGDISEDPLHPKQPFPPRTLCSDCHEGTQWNEQRSLNFLLRFYAPDGLVPVGRSPLVPLVLGLLVLALMATVCIRRRLCLTFWKALHRWYRLPTQYSSYAARLA</sequence>
<evidence type="ECO:0000256" key="7">
    <source>
        <dbReference type="ARBA" id="ARBA00023157"/>
    </source>
</evidence>
<dbReference type="InterPro" id="IPR042568">
    <property type="entry name" value="QSOX_FAD-bd_sf"/>
</dbReference>
<keyword evidence="10" id="KW-0472">Membrane</keyword>
<dbReference type="FunFam" id="1.20.120.310:FF:000001">
    <property type="entry name" value="Sulfhydryl oxidase"/>
    <property type="match status" value="1"/>
</dbReference>
<protein>
    <recommendedName>
        <fullName evidence="10">Sulfhydryl oxidase</fullName>
        <ecNumber evidence="10">1.8.3.2</ecNumber>
    </recommendedName>
</protein>
<evidence type="ECO:0000259" key="12">
    <source>
        <dbReference type="PROSITE" id="PS51324"/>
    </source>
</evidence>
<dbReference type="Pfam" id="PF00085">
    <property type="entry name" value="Thioredoxin"/>
    <property type="match status" value="1"/>
</dbReference>
<evidence type="ECO:0000256" key="11">
    <source>
        <dbReference type="SAM" id="SignalP"/>
    </source>
</evidence>
<evidence type="ECO:0000256" key="1">
    <source>
        <dbReference type="ARBA" id="ARBA00001974"/>
    </source>
</evidence>
<dbReference type="EMBL" id="GACK01008973">
    <property type="protein sequence ID" value="JAA56061.1"/>
    <property type="molecule type" value="mRNA"/>
</dbReference>
<dbReference type="Pfam" id="PF04777">
    <property type="entry name" value="Evr1_Alr"/>
    <property type="match status" value="1"/>
</dbReference>
<accession>L7LVI4</accession>
<keyword evidence="7" id="KW-1015">Disulfide bond</keyword>
<name>L7LVI4_RHIPC</name>
<dbReference type="PANTHER" id="PTHR22897">
    <property type="entry name" value="QUIESCIN Q6-RELATED SULFHYDRYL OXIDASE"/>
    <property type="match status" value="1"/>
</dbReference>
<dbReference type="PROSITE" id="PS51324">
    <property type="entry name" value="ERV_ALR"/>
    <property type="match status" value="1"/>
</dbReference>
<feature type="domain" description="ERV/ALR sulfhydryl oxidase" evidence="12">
    <location>
        <begin position="400"/>
        <end position="508"/>
    </location>
</feature>
<dbReference type="Gene3D" id="1.20.120.1960">
    <property type="entry name" value="QSOX sulfhydryl oxidase domain"/>
    <property type="match status" value="1"/>
</dbReference>
<evidence type="ECO:0000256" key="6">
    <source>
        <dbReference type="ARBA" id="ARBA00023002"/>
    </source>
</evidence>
<dbReference type="InterPro" id="IPR039798">
    <property type="entry name" value="Sulfhydryl_oxidase"/>
</dbReference>
<dbReference type="GO" id="GO:0006457">
    <property type="term" value="P:protein folding"/>
    <property type="evidence" value="ECO:0007669"/>
    <property type="project" value="TreeGrafter"/>
</dbReference>
<keyword evidence="6 10" id="KW-0560">Oxidoreductase</keyword>
<dbReference type="AlphaFoldDB" id="L7LVI4"/>
<organism evidence="14">
    <name type="scientific">Rhipicephalus pulchellus</name>
    <name type="common">Yellow backed tick</name>
    <name type="synonym">Dermacentor pulchellus</name>
    <dbReference type="NCBI Taxonomy" id="72859"/>
    <lineage>
        <taxon>Eukaryota</taxon>
        <taxon>Metazoa</taxon>
        <taxon>Ecdysozoa</taxon>
        <taxon>Arthropoda</taxon>
        <taxon>Chelicerata</taxon>
        <taxon>Arachnida</taxon>
        <taxon>Acari</taxon>
        <taxon>Parasitiformes</taxon>
        <taxon>Ixodida</taxon>
        <taxon>Ixodoidea</taxon>
        <taxon>Ixodidae</taxon>
        <taxon>Rhipicephalinae</taxon>
        <taxon>Rhipicephalus</taxon>
        <taxon>Rhipicephalus</taxon>
    </lineage>
</organism>
<dbReference type="InterPro" id="IPR017905">
    <property type="entry name" value="ERV/ALR_sulphydryl_oxidase"/>
</dbReference>
<dbReference type="InterPro" id="IPR036249">
    <property type="entry name" value="Thioredoxin-like_sf"/>
</dbReference>
<feature type="chain" id="PRO_5003981082" description="Sulfhydryl oxidase" evidence="11">
    <location>
        <begin position="27"/>
        <end position="597"/>
    </location>
</feature>
<dbReference type="GO" id="GO:0005615">
    <property type="term" value="C:extracellular space"/>
    <property type="evidence" value="ECO:0007669"/>
    <property type="project" value="TreeGrafter"/>
</dbReference>
<evidence type="ECO:0000313" key="14">
    <source>
        <dbReference type="EMBL" id="JAA56061.1"/>
    </source>
</evidence>
<dbReference type="InterPro" id="IPR036774">
    <property type="entry name" value="ERV/ALR_sulphydryl_oxid_sf"/>
</dbReference>
<comment type="similarity">
    <text evidence="2">Belongs to the quiescin-sulfhydryl oxidase (QSOX) family.</text>
</comment>
<evidence type="ECO:0000256" key="8">
    <source>
        <dbReference type="ARBA" id="ARBA00023180"/>
    </source>
</evidence>
<feature type="signal peptide" evidence="11">
    <location>
        <begin position="1"/>
        <end position="26"/>
    </location>
</feature>
<dbReference type="Gene3D" id="1.20.120.310">
    <property type="entry name" value="ERV/ALR sulfhydryl oxidase domain"/>
    <property type="match status" value="1"/>
</dbReference>
<feature type="domain" description="Thioredoxin" evidence="13">
    <location>
        <begin position="16"/>
        <end position="149"/>
    </location>
</feature>
<evidence type="ECO:0000256" key="5">
    <source>
        <dbReference type="ARBA" id="ARBA00022827"/>
    </source>
</evidence>
<keyword evidence="10" id="KW-0812">Transmembrane</keyword>
<comment type="cofactor">
    <cofactor evidence="1 10">
        <name>FAD</name>
        <dbReference type="ChEBI" id="CHEBI:57692"/>
    </cofactor>
</comment>
<dbReference type="EC" id="1.8.3.2" evidence="10"/>
<evidence type="ECO:0000256" key="3">
    <source>
        <dbReference type="ARBA" id="ARBA00022630"/>
    </source>
</evidence>
<keyword evidence="8" id="KW-0325">Glycoprotein</keyword>
<evidence type="ECO:0000256" key="10">
    <source>
        <dbReference type="RuleBase" id="RU371123"/>
    </source>
</evidence>
<keyword evidence="10" id="KW-1133">Transmembrane helix</keyword>
<comment type="catalytic activity">
    <reaction evidence="9 10">
        <text>2 R'C(R)SH + O2 = R'C(R)S-S(R)CR' + H2O2</text>
        <dbReference type="Rhea" id="RHEA:17357"/>
        <dbReference type="ChEBI" id="CHEBI:15379"/>
        <dbReference type="ChEBI" id="CHEBI:16240"/>
        <dbReference type="ChEBI" id="CHEBI:16520"/>
        <dbReference type="ChEBI" id="CHEBI:17412"/>
        <dbReference type="EC" id="1.8.3.2"/>
    </reaction>
</comment>
<dbReference type="GO" id="GO:0003756">
    <property type="term" value="F:protein disulfide isomerase activity"/>
    <property type="evidence" value="ECO:0007669"/>
    <property type="project" value="TreeGrafter"/>
</dbReference>
<evidence type="ECO:0000256" key="4">
    <source>
        <dbReference type="ARBA" id="ARBA00022729"/>
    </source>
</evidence>
<dbReference type="PANTHER" id="PTHR22897:SF8">
    <property type="entry name" value="SULFHYDRYL OXIDASE"/>
    <property type="match status" value="1"/>
</dbReference>
<dbReference type="InterPro" id="IPR013766">
    <property type="entry name" value="Thioredoxin_domain"/>
</dbReference>
<proteinExistence type="evidence at transcript level"/>
<keyword evidence="5 10" id="KW-0274">FAD</keyword>
<evidence type="ECO:0000259" key="13">
    <source>
        <dbReference type="PROSITE" id="PS51352"/>
    </source>
</evidence>
<dbReference type="SUPFAM" id="SSF52833">
    <property type="entry name" value="Thioredoxin-like"/>
    <property type="match status" value="1"/>
</dbReference>
<feature type="transmembrane region" description="Helical" evidence="10">
    <location>
        <begin position="549"/>
        <end position="567"/>
    </location>
</feature>
<reference evidence="14" key="1">
    <citation type="submission" date="2012-11" db="EMBL/GenBank/DDBJ databases">
        <authorList>
            <person name="Lucero-Rivera Y.E."/>
            <person name="Tovar-Ramirez D."/>
        </authorList>
    </citation>
    <scope>NUCLEOTIDE SEQUENCE</scope>
    <source>
        <tissue evidence="14">Salivary gland</tissue>
    </source>
</reference>
<evidence type="ECO:0000256" key="2">
    <source>
        <dbReference type="ARBA" id="ARBA00006041"/>
    </source>
</evidence>
<dbReference type="GO" id="GO:0016971">
    <property type="term" value="F:flavin-dependent sulfhydryl oxidase activity"/>
    <property type="evidence" value="ECO:0007669"/>
    <property type="project" value="InterPro"/>
</dbReference>
<evidence type="ECO:0000256" key="9">
    <source>
        <dbReference type="ARBA" id="ARBA00048864"/>
    </source>
</evidence>